<evidence type="ECO:0000256" key="1">
    <source>
        <dbReference type="SAM" id="MobiDB-lite"/>
    </source>
</evidence>
<feature type="compositionally biased region" description="Basic residues" evidence="1">
    <location>
        <begin position="273"/>
        <end position="282"/>
    </location>
</feature>
<proteinExistence type="predicted"/>
<sequence>MSHFNPNSFAQNQPQTFGRGARPSAENTAYADLRATQKRNLEINNKRQETRRKNKELRLSAADPNPAPAIPAPRPAQAATNGHGHPTPQIQHPGASTPASNPRVALQPILPQSSNAPIPPLSSFSVRFPPPASTATPRHTPLRLPQENAPTYPEFSNGVSDSSPSLLDQAALNKIATMSQRELQEMFRMLEDPNLMTMAPLDPNLNTAFQATPEGNGPSSPSPNGWDGPASPRADEDPPSPRGDDPPSDEDDMNVHRNAQSSLPVKMYDIAVHQKRSRRRRQPAAGSSDSETEYPPTQRRRTDTGRKTKKRPGRTQPSRSIKVVDAARQPIIKRAIPLMQQEIVCACGWPVDSPSGKVDADDDEINGMILDALEDAQQELGIVPVSTAKPTTLERNLIRAGAPTVRNAFKKVAAELVASHYDLVNPQTLKNDPLDASIPDTMYRHSILQAVFNLACFGKNANRRAHYFTGLDGIPIETLALIVSAVKCAIDGWKTGRHVDVSFETDPYAAYYGAVLGHLRGWVEFSGQPGMTDVAGSLMKEMLSIARETSGIKKTAQPTVDLYSGFSTNLYALNQPPALLNITLVLICALDLHECPEIGLYKLTGSGQKVFQPSCEGIAPTEERGRARHPSKTSGSICAPPLAGSTNHFRWNDGTLLPVYCSIGLSISPYSMGGFADEDEHAAALRSTFAANTQATGVQILRELASDILKVQHPPHRDNGTRSRLALISARGMGCTSTERNKILACAAGSQERNARWQRGGRTGGRTAVHQRYRQRVWIEVTATSESASTVR</sequence>
<feature type="compositionally biased region" description="Polar residues" evidence="1">
    <location>
        <begin position="1"/>
        <end position="16"/>
    </location>
</feature>
<dbReference type="Proteomes" id="UP001215598">
    <property type="component" value="Unassembled WGS sequence"/>
</dbReference>
<dbReference type="EMBL" id="JARKIB010000057">
    <property type="protein sequence ID" value="KAJ7752963.1"/>
    <property type="molecule type" value="Genomic_DNA"/>
</dbReference>
<gene>
    <name evidence="3" type="ORF">B0H16DRAFT_1836106</name>
</gene>
<accession>A0AAD7J191</accession>
<dbReference type="AlphaFoldDB" id="A0AAD7J191"/>
<feature type="compositionally biased region" description="Low complexity" evidence="1">
    <location>
        <begin position="215"/>
        <end position="225"/>
    </location>
</feature>
<feature type="region of interest" description="Disordered" evidence="1">
    <location>
        <begin position="1"/>
        <end position="163"/>
    </location>
</feature>
<protein>
    <recommendedName>
        <fullName evidence="2">DUF6532 domain-containing protein</fullName>
    </recommendedName>
</protein>
<reference evidence="3" key="1">
    <citation type="submission" date="2023-03" db="EMBL/GenBank/DDBJ databases">
        <title>Massive genome expansion in bonnet fungi (Mycena s.s.) driven by repeated elements and novel gene families across ecological guilds.</title>
        <authorList>
            <consortium name="Lawrence Berkeley National Laboratory"/>
            <person name="Harder C.B."/>
            <person name="Miyauchi S."/>
            <person name="Viragh M."/>
            <person name="Kuo A."/>
            <person name="Thoen E."/>
            <person name="Andreopoulos B."/>
            <person name="Lu D."/>
            <person name="Skrede I."/>
            <person name="Drula E."/>
            <person name="Henrissat B."/>
            <person name="Morin E."/>
            <person name="Kohler A."/>
            <person name="Barry K."/>
            <person name="LaButti K."/>
            <person name="Morin E."/>
            <person name="Salamov A."/>
            <person name="Lipzen A."/>
            <person name="Mereny Z."/>
            <person name="Hegedus B."/>
            <person name="Baldrian P."/>
            <person name="Stursova M."/>
            <person name="Weitz H."/>
            <person name="Taylor A."/>
            <person name="Grigoriev I.V."/>
            <person name="Nagy L.G."/>
            <person name="Martin F."/>
            <person name="Kauserud H."/>
        </authorList>
    </citation>
    <scope>NUCLEOTIDE SEQUENCE</scope>
    <source>
        <strain evidence="3">CBHHK182m</strain>
    </source>
</reference>
<evidence type="ECO:0000259" key="2">
    <source>
        <dbReference type="Pfam" id="PF20149"/>
    </source>
</evidence>
<evidence type="ECO:0000313" key="3">
    <source>
        <dbReference type="EMBL" id="KAJ7752963.1"/>
    </source>
</evidence>
<feature type="region of interest" description="Disordered" evidence="1">
    <location>
        <begin position="198"/>
        <end position="321"/>
    </location>
</feature>
<feature type="domain" description="DUF6532" evidence="2">
    <location>
        <begin position="335"/>
        <end position="522"/>
    </location>
</feature>
<keyword evidence="4" id="KW-1185">Reference proteome</keyword>
<evidence type="ECO:0000313" key="4">
    <source>
        <dbReference type="Proteomes" id="UP001215598"/>
    </source>
</evidence>
<organism evidence="3 4">
    <name type="scientific">Mycena metata</name>
    <dbReference type="NCBI Taxonomy" id="1033252"/>
    <lineage>
        <taxon>Eukaryota</taxon>
        <taxon>Fungi</taxon>
        <taxon>Dikarya</taxon>
        <taxon>Basidiomycota</taxon>
        <taxon>Agaricomycotina</taxon>
        <taxon>Agaricomycetes</taxon>
        <taxon>Agaricomycetidae</taxon>
        <taxon>Agaricales</taxon>
        <taxon>Marasmiineae</taxon>
        <taxon>Mycenaceae</taxon>
        <taxon>Mycena</taxon>
    </lineage>
</organism>
<name>A0AAD7J191_9AGAR</name>
<dbReference type="Pfam" id="PF20149">
    <property type="entry name" value="DUF6532"/>
    <property type="match status" value="1"/>
</dbReference>
<feature type="compositionally biased region" description="Pro residues" evidence="1">
    <location>
        <begin position="65"/>
        <end position="74"/>
    </location>
</feature>
<feature type="compositionally biased region" description="Basic and acidic residues" evidence="1">
    <location>
        <begin position="39"/>
        <end position="48"/>
    </location>
</feature>
<comment type="caution">
    <text evidence="3">The sequence shown here is derived from an EMBL/GenBank/DDBJ whole genome shotgun (WGS) entry which is preliminary data.</text>
</comment>
<dbReference type="InterPro" id="IPR045341">
    <property type="entry name" value="DUF6532"/>
</dbReference>